<comment type="caution">
    <text evidence="2">The sequence shown here is derived from an EMBL/GenBank/DDBJ whole genome shotgun (WGS) entry which is preliminary data.</text>
</comment>
<accession>A0A4R1QYF5</accession>
<dbReference type="AlphaFoldDB" id="A0A4R1QYF5"/>
<dbReference type="Proteomes" id="UP000295184">
    <property type="component" value="Unassembled WGS sequence"/>
</dbReference>
<dbReference type="STRING" id="1650663.GCA_001486665_02080"/>
<dbReference type="EMBL" id="SLUM01000010">
    <property type="protein sequence ID" value="TCL57410.1"/>
    <property type="molecule type" value="Genomic_DNA"/>
</dbReference>
<name>A0A4R1QYF5_9FIRM</name>
<dbReference type="OrthoDB" id="2047721at2"/>
<evidence type="ECO:0000313" key="2">
    <source>
        <dbReference type="EMBL" id="TCL57410.1"/>
    </source>
</evidence>
<dbReference type="InterPro" id="IPR006674">
    <property type="entry name" value="HD_domain"/>
</dbReference>
<reference evidence="2 3" key="1">
    <citation type="submission" date="2019-03" db="EMBL/GenBank/DDBJ databases">
        <title>Genomic Encyclopedia of Type Strains, Phase IV (KMG-IV): sequencing the most valuable type-strain genomes for metagenomic binning, comparative biology and taxonomic classification.</title>
        <authorList>
            <person name="Goeker M."/>
        </authorList>
    </citation>
    <scope>NUCLEOTIDE SEQUENCE [LARGE SCALE GENOMIC DNA]</scope>
    <source>
        <strain evidence="2 3">DSM 100451</strain>
    </source>
</reference>
<proteinExistence type="predicted"/>
<evidence type="ECO:0000259" key="1">
    <source>
        <dbReference type="Pfam" id="PF01966"/>
    </source>
</evidence>
<organism evidence="2 3">
    <name type="scientific">Allofournierella massiliensis</name>
    <dbReference type="NCBI Taxonomy" id="1650663"/>
    <lineage>
        <taxon>Bacteria</taxon>
        <taxon>Bacillati</taxon>
        <taxon>Bacillota</taxon>
        <taxon>Clostridia</taxon>
        <taxon>Eubacteriales</taxon>
        <taxon>Oscillospiraceae</taxon>
        <taxon>Allofournierella</taxon>
    </lineage>
</organism>
<evidence type="ECO:0000313" key="3">
    <source>
        <dbReference type="Proteomes" id="UP000295184"/>
    </source>
</evidence>
<dbReference type="RefSeq" id="WP_058965112.1">
    <property type="nucleotide sequence ID" value="NZ_CABKVM010000017.1"/>
</dbReference>
<dbReference type="Gene3D" id="1.10.3210.10">
    <property type="entry name" value="Hypothetical protein af1432"/>
    <property type="match status" value="1"/>
</dbReference>
<protein>
    <submittedName>
        <fullName evidence="2">HD domain-containing protein</fullName>
    </submittedName>
</protein>
<gene>
    <name evidence="2" type="ORF">EDD77_11085</name>
</gene>
<dbReference type="Pfam" id="PF01966">
    <property type="entry name" value="HD"/>
    <property type="match status" value="1"/>
</dbReference>
<dbReference type="CDD" id="cd00077">
    <property type="entry name" value="HDc"/>
    <property type="match status" value="1"/>
</dbReference>
<feature type="domain" description="HD" evidence="1">
    <location>
        <begin position="24"/>
        <end position="128"/>
    </location>
</feature>
<sequence length="178" mass="20267">MQGNESTLLFRALCYEQGHERRTQHILKVYALAKLLGEAEGLDGEQRQLLQAAAILHDIPIRFCKEHYSGDACQQNQQREAPRLVRSFLEQAGYCPGSVAPVLELVLRHHDYHSPRSKLLQLLIEADLIVNCYENRPDAKQEKMICSLFETACGKQLLELCLHPNPVSNSKEDHHEKA</sequence>
<dbReference type="InterPro" id="IPR003607">
    <property type="entry name" value="HD/PDEase_dom"/>
</dbReference>
<dbReference type="SUPFAM" id="SSF109604">
    <property type="entry name" value="HD-domain/PDEase-like"/>
    <property type="match status" value="1"/>
</dbReference>